<proteinExistence type="predicted"/>
<protein>
    <recommendedName>
        <fullName evidence="3">Condensation domain-containing protein</fullName>
    </recommendedName>
</protein>
<evidence type="ECO:0008006" key="3">
    <source>
        <dbReference type="Google" id="ProtNLM"/>
    </source>
</evidence>
<organism evidence="1 2">
    <name type="scientific">Nocardia aurea</name>
    <dbReference type="NCBI Taxonomy" id="2144174"/>
    <lineage>
        <taxon>Bacteria</taxon>
        <taxon>Bacillati</taxon>
        <taxon>Actinomycetota</taxon>
        <taxon>Actinomycetes</taxon>
        <taxon>Mycobacteriales</taxon>
        <taxon>Nocardiaceae</taxon>
        <taxon>Nocardia</taxon>
    </lineage>
</organism>
<dbReference type="EMBL" id="JBFAKC010000006">
    <property type="protein sequence ID" value="MEV0709259.1"/>
    <property type="molecule type" value="Genomic_DNA"/>
</dbReference>
<name>A0ABV3FV05_9NOCA</name>
<dbReference type="RefSeq" id="WP_357784604.1">
    <property type="nucleotide sequence ID" value="NZ_JBFAKC010000006.1"/>
</dbReference>
<sequence>MYESFVNVMPNVELGAVTYRPHAIASDPASPPMVRIAFDTFGSGLSLSIADARAMFAGLGDALAEHDRLAVALVKAVA</sequence>
<evidence type="ECO:0000313" key="1">
    <source>
        <dbReference type="EMBL" id="MEV0709259.1"/>
    </source>
</evidence>
<accession>A0ABV3FV05</accession>
<dbReference type="Proteomes" id="UP001551695">
    <property type="component" value="Unassembled WGS sequence"/>
</dbReference>
<comment type="caution">
    <text evidence="1">The sequence shown here is derived from an EMBL/GenBank/DDBJ whole genome shotgun (WGS) entry which is preliminary data.</text>
</comment>
<gene>
    <name evidence="1" type="ORF">AB0I48_16990</name>
</gene>
<keyword evidence="2" id="KW-1185">Reference proteome</keyword>
<evidence type="ECO:0000313" key="2">
    <source>
        <dbReference type="Proteomes" id="UP001551695"/>
    </source>
</evidence>
<reference evidence="1 2" key="1">
    <citation type="submission" date="2024-06" db="EMBL/GenBank/DDBJ databases">
        <title>The Natural Products Discovery Center: Release of the First 8490 Sequenced Strains for Exploring Actinobacteria Biosynthetic Diversity.</title>
        <authorList>
            <person name="Kalkreuter E."/>
            <person name="Kautsar S.A."/>
            <person name="Yang D."/>
            <person name="Bader C.D."/>
            <person name="Teijaro C.N."/>
            <person name="Fluegel L."/>
            <person name="Davis C.M."/>
            <person name="Simpson J.R."/>
            <person name="Lauterbach L."/>
            <person name="Steele A.D."/>
            <person name="Gui C."/>
            <person name="Meng S."/>
            <person name="Li G."/>
            <person name="Viehrig K."/>
            <person name="Ye F."/>
            <person name="Su P."/>
            <person name="Kiefer A.F."/>
            <person name="Nichols A."/>
            <person name="Cepeda A.J."/>
            <person name="Yan W."/>
            <person name="Fan B."/>
            <person name="Jiang Y."/>
            <person name="Adhikari A."/>
            <person name="Zheng C.-J."/>
            <person name="Schuster L."/>
            <person name="Cowan T.M."/>
            <person name="Smanski M.J."/>
            <person name="Chevrette M.G."/>
            <person name="De Carvalho L.P.S."/>
            <person name="Shen B."/>
        </authorList>
    </citation>
    <scope>NUCLEOTIDE SEQUENCE [LARGE SCALE GENOMIC DNA]</scope>
    <source>
        <strain evidence="1 2">NPDC050403</strain>
    </source>
</reference>